<dbReference type="AlphaFoldDB" id="A0A177BYN1"/>
<evidence type="ECO:0000256" key="3">
    <source>
        <dbReference type="ARBA" id="ARBA00022763"/>
    </source>
</evidence>
<comment type="subunit">
    <text evidence="7">Component of the SMC5-SMC6 complex.</text>
</comment>
<dbReference type="GO" id="GO:0005634">
    <property type="term" value="C:nucleus"/>
    <property type="evidence" value="ECO:0007669"/>
    <property type="project" value="UniProtKB-SubCell"/>
</dbReference>
<dbReference type="EMBL" id="KV441562">
    <property type="protein sequence ID" value="OAF99449.1"/>
    <property type="molecule type" value="Genomic_DNA"/>
</dbReference>
<evidence type="ECO:0000256" key="2">
    <source>
        <dbReference type="ARBA" id="ARBA00008997"/>
    </source>
</evidence>
<dbReference type="RefSeq" id="XP_018029815.1">
    <property type="nucleotide sequence ID" value="XM_018179689.1"/>
</dbReference>
<dbReference type="GO" id="GO:0006281">
    <property type="term" value="P:DNA repair"/>
    <property type="evidence" value="ECO:0007669"/>
    <property type="project" value="UniProtKB-UniRule"/>
</dbReference>
<evidence type="ECO:0000256" key="5">
    <source>
        <dbReference type="ARBA" id="ARBA00023204"/>
    </source>
</evidence>
<evidence type="ECO:0000256" key="4">
    <source>
        <dbReference type="ARBA" id="ARBA00023172"/>
    </source>
</evidence>
<keyword evidence="12" id="KW-1185">Reference proteome</keyword>
<feature type="compositionally biased region" description="Acidic residues" evidence="8">
    <location>
        <begin position="147"/>
        <end position="173"/>
    </location>
</feature>
<sequence>MARLNTHTSATPLRSRATTVDTLYRDPTPAGRGSTARTSSYSVMSPALSQSSDKENDIPESRQNTPSPASKRGSMAGTRAQRLPTPDSASTSNPNKRLRTSKYDSANSELRGSAAAGIGIYEDGQENEEDAEEEDDFEQALPTPTDAELEDADGQDETEDPELPAPEDDDDDPDMRYYNPQQDPRKRRQIRSNYRNLQRELEDNRDEYIKPNSNRLNELVPQATRVFSKVRMTADAVLDSHFLTSVTDLSSKQLKNSVNQGNHGIGVDLDQFVSRCIFFMKEGRPPGAQEDAQPSSRRPRQMQVDEADEEGDGDGEGLDWAYLGRHACFPSNSRPPLSSFLLGPLSVQKRVRNMTRRARAQRQPAGPATRPQEIKLSEMDKSENSNLTHQVKTVGERLKDHLNRASELVTNELELLTSDPTDDEMGDVFRRHRVCALESEEAAVSLFDFAINPHSFGQTVENLFYISFLIREGAAKVETDADGLPLLAPEASTADQRREQNVEVQRRQAVFSIDYATWRTLIEAFDIKEPLIPHRAPEQTNIGASGWYS</sequence>
<keyword evidence="6 7" id="KW-0539">Nucleus</keyword>
<dbReference type="PANTHER" id="PTHR16140">
    <property type="entry name" value="NON-STRUCTURAL MAINTENANCE OF CHROMOSOMES ELEMENT 4"/>
    <property type="match status" value="1"/>
</dbReference>
<dbReference type="InterPro" id="IPR029225">
    <property type="entry name" value="Nse4_Nse3-bd"/>
</dbReference>
<gene>
    <name evidence="11" type="ORF">CC84DRAFT_1169550</name>
</gene>
<evidence type="ECO:0000313" key="12">
    <source>
        <dbReference type="Proteomes" id="UP000077069"/>
    </source>
</evidence>
<feature type="region of interest" description="Disordered" evidence="8">
    <location>
        <begin position="354"/>
        <end position="386"/>
    </location>
</feature>
<evidence type="ECO:0000256" key="7">
    <source>
        <dbReference type="RuleBase" id="RU365071"/>
    </source>
</evidence>
<dbReference type="Proteomes" id="UP000077069">
    <property type="component" value="Unassembled WGS sequence"/>
</dbReference>
<evidence type="ECO:0000259" key="10">
    <source>
        <dbReference type="Pfam" id="PF15412"/>
    </source>
</evidence>
<name>A0A177BYN1_9PLEO</name>
<dbReference type="GeneID" id="28763175"/>
<organism evidence="11 12">
    <name type="scientific">Paraphaeosphaeria sporulosa</name>
    <dbReference type="NCBI Taxonomy" id="1460663"/>
    <lineage>
        <taxon>Eukaryota</taxon>
        <taxon>Fungi</taxon>
        <taxon>Dikarya</taxon>
        <taxon>Ascomycota</taxon>
        <taxon>Pezizomycotina</taxon>
        <taxon>Dothideomycetes</taxon>
        <taxon>Pleosporomycetidae</taxon>
        <taxon>Pleosporales</taxon>
        <taxon>Massarineae</taxon>
        <taxon>Didymosphaeriaceae</taxon>
        <taxon>Paraphaeosphaeria</taxon>
    </lineage>
</organism>
<evidence type="ECO:0000259" key="9">
    <source>
        <dbReference type="Pfam" id="PF08743"/>
    </source>
</evidence>
<dbReference type="GO" id="GO:0030915">
    <property type="term" value="C:Smc5-Smc6 complex"/>
    <property type="evidence" value="ECO:0007669"/>
    <property type="project" value="UniProtKB-UniRule"/>
</dbReference>
<evidence type="ECO:0000256" key="6">
    <source>
        <dbReference type="ARBA" id="ARBA00023242"/>
    </source>
</evidence>
<dbReference type="InterPro" id="IPR027786">
    <property type="entry name" value="Nse4/EID"/>
</dbReference>
<keyword evidence="5 7" id="KW-0234">DNA repair</keyword>
<proteinExistence type="inferred from homology"/>
<dbReference type="OrthoDB" id="361242at2759"/>
<dbReference type="Pfam" id="PF15412">
    <property type="entry name" value="Nse4-Nse3_bdg"/>
    <property type="match status" value="1"/>
</dbReference>
<evidence type="ECO:0000313" key="11">
    <source>
        <dbReference type="EMBL" id="OAF99449.1"/>
    </source>
</evidence>
<feature type="compositionally biased region" description="Polar residues" evidence="8">
    <location>
        <begin position="1"/>
        <end position="21"/>
    </location>
</feature>
<reference evidence="11 12" key="1">
    <citation type="submission" date="2016-05" db="EMBL/GenBank/DDBJ databases">
        <title>Comparative analysis of secretome profiles of manganese(II)-oxidizing ascomycete fungi.</title>
        <authorList>
            <consortium name="DOE Joint Genome Institute"/>
            <person name="Zeiner C.A."/>
            <person name="Purvine S.O."/>
            <person name="Zink E.M."/>
            <person name="Wu S."/>
            <person name="Pasa-Tolic L."/>
            <person name="Chaput D.L."/>
            <person name="Haridas S."/>
            <person name="Grigoriev I.V."/>
            <person name="Santelli C.M."/>
            <person name="Hansel C.M."/>
        </authorList>
    </citation>
    <scope>NUCLEOTIDE SEQUENCE [LARGE SCALE GENOMIC DNA]</scope>
    <source>
        <strain evidence="11 12">AP3s5-JAC2a</strain>
    </source>
</reference>
<feature type="region of interest" description="Disordered" evidence="8">
    <location>
        <begin position="1"/>
        <end position="120"/>
    </location>
</feature>
<feature type="region of interest" description="Disordered" evidence="8">
    <location>
        <begin position="283"/>
        <end position="316"/>
    </location>
</feature>
<feature type="compositionally biased region" description="Polar residues" evidence="8">
    <location>
        <begin position="35"/>
        <end position="51"/>
    </location>
</feature>
<evidence type="ECO:0000256" key="8">
    <source>
        <dbReference type="SAM" id="MobiDB-lite"/>
    </source>
</evidence>
<protein>
    <recommendedName>
        <fullName evidence="7">Non-structural maintenance of chromosomes element 4</fullName>
    </recommendedName>
</protein>
<comment type="subcellular location">
    <subcellularLocation>
        <location evidence="1 7">Nucleus</location>
    </subcellularLocation>
</comment>
<dbReference type="Pfam" id="PF08743">
    <property type="entry name" value="Nse4_C"/>
    <property type="match status" value="1"/>
</dbReference>
<dbReference type="InterPro" id="IPR014854">
    <property type="entry name" value="Nse4_C"/>
</dbReference>
<feature type="domain" description="Non-structural maintenance of chromosome element 4 C-terminal" evidence="9">
    <location>
        <begin position="444"/>
        <end position="532"/>
    </location>
</feature>
<feature type="compositionally biased region" description="Low complexity" evidence="8">
    <location>
        <begin position="361"/>
        <end position="371"/>
    </location>
</feature>
<keyword evidence="3 7" id="KW-0227">DNA damage</keyword>
<dbReference type="GO" id="GO:0006310">
    <property type="term" value="P:DNA recombination"/>
    <property type="evidence" value="ECO:0007669"/>
    <property type="project" value="UniProtKB-UniRule"/>
</dbReference>
<feature type="region of interest" description="Disordered" evidence="8">
    <location>
        <begin position="147"/>
        <end position="193"/>
    </location>
</feature>
<dbReference type="InParanoid" id="A0A177BYN1"/>
<feature type="compositionally biased region" description="Acidic residues" evidence="8">
    <location>
        <begin position="305"/>
        <end position="316"/>
    </location>
</feature>
<comment type="similarity">
    <text evidence="2 7">Belongs to the NSE4 family.</text>
</comment>
<evidence type="ECO:0000256" key="1">
    <source>
        <dbReference type="ARBA" id="ARBA00004123"/>
    </source>
</evidence>
<accession>A0A177BYN1</accession>
<dbReference type="PANTHER" id="PTHR16140:SF0">
    <property type="entry name" value="NON-STRUCTURAL MAINTENANCE OF CHROMOSOMES ELEMENT 4"/>
    <property type="match status" value="1"/>
</dbReference>
<feature type="domain" description="Nse4/EID protein Nse3/MAGE-binding" evidence="10">
    <location>
        <begin position="239"/>
        <end position="286"/>
    </location>
</feature>
<feature type="compositionally biased region" description="Basic and acidic residues" evidence="8">
    <location>
        <begin position="372"/>
        <end position="383"/>
    </location>
</feature>
<keyword evidence="4 7" id="KW-0233">DNA recombination</keyword>
<comment type="function">
    <text evidence="7">Component of the SMC5-SMC6 complex, that promotes sister chromatid alignment after DNA damage and facilitates double-stranded DNA breaks (DSBs) repair via homologous recombination between sister chromatids.</text>
</comment>
<dbReference type="STRING" id="1460663.A0A177BYN1"/>